<evidence type="ECO:0000313" key="1">
    <source>
        <dbReference type="EMBL" id="EPE02896.1"/>
    </source>
</evidence>
<dbReference type="AlphaFoldDB" id="S3BTY6"/>
<dbReference type="EMBL" id="KE148173">
    <property type="protein sequence ID" value="EPE02896.1"/>
    <property type="molecule type" value="Genomic_DNA"/>
</dbReference>
<dbReference type="Proteomes" id="UP000016923">
    <property type="component" value="Unassembled WGS sequence"/>
</dbReference>
<accession>S3BTY6</accession>
<dbReference type="HOGENOM" id="CLU_1354992_0_0_1"/>
<gene>
    <name evidence="1" type="ORF">F503_01637</name>
</gene>
<reference evidence="1 2" key="1">
    <citation type="journal article" date="2013" name="BMC Genomics">
        <title>The genome and transcriptome of the pine saprophyte Ophiostoma piceae, and a comparison with the bark beetle-associated pine pathogen Grosmannia clavigera.</title>
        <authorList>
            <person name="Haridas S."/>
            <person name="Wang Y."/>
            <person name="Lim L."/>
            <person name="Massoumi Alamouti S."/>
            <person name="Jackman S."/>
            <person name="Docking R."/>
            <person name="Robertson G."/>
            <person name="Birol I."/>
            <person name="Bohlmann J."/>
            <person name="Breuil C."/>
        </authorList>
    </citation>
    <scope>NUCLEOTIDE SEQUENCE [LARGE SCALE GENOMIC DNA]</scope>
    <source>
        <strain evidence="1 2">UAMH 11346</strain>
    </source>
</reference>
<sequence>MAAEANAQEAATNAEPDDTVFYLVPESAKAIQAVDRHRNTSIPVVTINGQPALRIALGCSRTEFNLVRLGTNNTDDIVLVGTKKESRCYFCFHRVTGDLMLYDVSPTSNTVLISEDLDGEQPMHTAIMGAGQSQCAVVLRPYAGSNASRVYLLTIGKAHFKLFPEDRLGHIPLSAKSKYFSTDNRQYSRAEPAAKGVHHRVV</sequence>
<keyword evidence="2" id="KW-1185">Reference proteome</keyword>
<organism evidence="1 2">
    <name type="scientific">Ophiostoma piceae (strain UAMH 11346)</name>
    <name type="common">Sap stain fungus</name>
    <dbReference type="NCBI Taxonomy" id="1262450"/>
    <lineage>
        <taxon>Eukaryota</taxon>
        <taxon>Fungi</taxon>
        <taxon>Dikarya</taxon>
        <taxon>Ascomycota</taxon>
        <taxon>Pezizomycotina</taxon>
        <taxon>Sordariomycetes</taxon>
        <taxon>Sordariomycetidae</taxon>
        <taxon>Ophiostomatales</taxon>
        <taxon>Ophiostomataceae</taxon>
        <taxon>Ophiostoma</taxon>
    </lineage>
</organism>
<name>S3BTY6_OPHP1</name>
<evidence type="ECO:0000313" key="2">
    <source>
        <dbReference type="Proteomes" id="UP000016923"/>
    </source>
</evidence>
<proteinExistence type="predicted"/>
<protein>
    <submittedName>
        <fullName evidence="1">Uncharacterized protein</fullName>
    </submittedName>
</protein>
<dbReference type="VEuPathDB" id="FungiDB:F503_01637"/>